<dbReference type="InterPro" id="IPR010652">
    <property type="entry name" value="DUF1232"/>
</dbReference>
<dbReference type="STRING" id="1385369.N825_28960"/>
<feature type="transmembrane region" description="Helical" evidence="5">
    <location>
        <begin position="53"/>
        <end position="73"/>
    </location>
</feature>
<dbReference type="Pfam" id="PF06803">
    <property type="entry name" value="DUF1232"/>
    <property type="match status" value="1"/>
</dbReference>
<evidence type="ECO:0000256" key="5">
    <source>
        <dbReference type="SAM" id="Phobius"/>
    </source>
</evidence>
<dbReference type="OrthoDB" id="9804184at2"/>
<dbReference type="RefSeq" id="WP_037460991.1">
    <property type="nucleotide sequence ID" value="NZ_AVFL01000047.1"/>
</dbReference>
<keyword evidence="8" id="KW-1185">Reference proteome</keyword>
<organism evidence="7 8">
    <name type="scientific">Skermanella stibiiresistens SB22</name>
    <dbReference type="NCBI Taxonomy" id="1385369"/>
    <lineage>
        <taxon>Bacteria</taxon>
        <taxon>Pseudomonadati</taxon>
        <taxon>Pseudomonadota</taxon>
        <taxon>Alphaproteobacteria</taxon>
        <taxon>Rhodospirillales</taxon>
        <taxon>Azospirillaceae</taxon>
        <taxon>Skermanella</taxon>
    </lineage>
</organism>
<proteinExistence type="predicted"/>
<sequence>MPRRIKEWARVIRRDVHALWLAARDPRTPWYAKVFALAIAAYALSPIDLIPDFIPVVGYLDEVILLPLAIMVATRLVPPDLMAEHLAAAARAEGRPMSRAGMVFIVTVWLLAAGALIWWLWPRVAR</sequence>
<protein>
    <submittedName>
        <fullName evidence="7">Membrane protein</fullName>
    </submittedName>
</protein>
<keyword evidence="4 5" id="KW-0472">Membrane</keyword>
<comment type="subcellular location">
    <subcellularLocation>
        <location evidence="1">Endomembrane system</location>
        <topology evidence="1">Multi-pass membrane protein</topology>
    </subcellularLocation>
</comment>
<dbReference type="Proteomes" id="UP000019486">
    <property type="component" value="Unassembled WGS sequence"/>
</dbReference>
<feature type="transmembrane region" description="Helical" evidence="5">
    <location>
        <begin position="100"/>
        <end position="121"/>
    </location>
</feature>
<comment type="caution">
    <text evidence="7">The sequence shown here is derived from an EMBL/GenBank/DDBJ whole genome shotgun (WGS) entry which is preliminary data.</text>
</comment>
<evidence type="ECO:0000256" key="1">
    <source>
        <dbReference type="ARBA" id="ARBA00004127"/>
    </source>
</evidence>
<evidence type="ECO:0000313" key="7">
    <source>
        <dbReference type="EMBL" id="EWY36305.1"/>
    </source>
</evidence>
<name>W9GQY4_9PROT</name>
<reference evidence="7 8" key="1">
    <citation type="submission" date="2013-08" db="EMBL/GenBank/DDBJ databases">
        <title>The genome sequence of Skermanella stibiiresistens.</title>
        <authorList>
            <person name="Zhu W."/>
            <person name="Wang G."/>
        </authorList>
    </citation>
    <scope>NUCLEOTIDE SEQUENCE [LARGE SCALE GENOMIC DNA]</scope>
    <source>
        <strain evidence="7 8">SB22</strain>
    </source>
</reference>
<gene>
    <name evidence="7" type="ORF">N825_28960</name>
</gene>
<dbReference type="PATRIC" id="fig|1385369.3.peg.6688"/>
<dbReference type="GO" id="GO:0012505">
    <property type="term" value="C:endomembrane system"/>
    <property type="evidence" value="ECO:0007669"/>
    <property type="project" value="UniProtKB-SubCell"/>
</dbReference>
<dbReference type="AlphaFoldDB" id="W9GQY4"/>
<dbReference type="EMBL" id="AVFL01000047">
    <property type="protein sequence ID" value="EWY36305.1"/>
    <property type="molecule type" value="Genomic_DNA"/>
</dbReference>
<keyword evidence="2 5" id="KW-0812">Transmembrane</keyword>
<accession>W9GQY4</accession>
<keyword evidence="3 5" id="KW-1133">Transmembrane helix</keyword>
<feature type="domain" description="DUF1232" evidence="6">
    <location>
        <begin position="32"/>
        <end position="68"/>
    </location>
</feature>
<evidence type="ECO:0000256" key="2">
    <source>
        <dbReference type="ARBA" id="ARBA00022692"/>
    </source>
</evidence>
<feature type="transmembrane region" description="Helical" evidence="5">
    <location>
        <begin position="30"/>
        <end position="47"/>
    </location>
</feature>
<evidence type="ECO:0000256" key="4">
    <source>
        <dbReference type="ARBA" id="ARBA00023136"/>
    </source>
</evidence>
<evidence type="ECO:0000259" key="6">
    <source>
        <dbReference type="Pfam" id="PF06803"/>
    </source>
</evidence>
<evidence type="ECO:0000313" key="8">
    <source>
        <dbReference type="Proteomes" id="UP000019486"/>
    </source>
</evidence>
<evidence type="ECO:0000256" key="3">
    <source>
        <dbReference type="ARBA" id="ARBA00022989"/>
    </source>
</evidence>